<dbReference type="eggNOG" id="ENOG502S1I0">
    <property type="taxonomic scope" value="Eukaryota"/>
</dbReference>
<dbReference type="InParanoid" id="G1QCD1"/>
<keyword evidence="4" id="KW-1185">Reference proteome</keyword>
<dbReference type="Ensembl" id="ENSMLUT00000024225.1">
    <property type="protein sequence ID" value="ENSMLUP00000021364.1"/>
    <property type="gene ID" value="ENSMLUG00000026586.1"/>
</dbReference>
<dbReference type="OMA" id="NECHTYL"/>
<dbReference type="FunCoup" id="G1QCD1">
    <property type="interactions" value="1"/>
</dbReference>
<dbReference type="AlphaFoldDB" id="G1QCD1"/>
<dbReference type="Pfam" id="PF15372">
    <property type="entry name" value="DUF4600"/>
    <property type="match status" value="1"/>
</dbReference>
<reference evidence="3" key="2">
    <citation type="submission" date="2025-08" db="UniProtKB">
        <authorList>
            <consortium name="Ensembl"/>
        </authorList>
    </citation>
    <scope>IDENTIFICATION</scope>
</reference>
<dbReference type="Proteomes" id="UP000001074">
    <property type="component" value="Unassembled WGS sequence"/>
</dbReference>
<evidence type="ECO:0000313" key="3">
    <source>
        <dbReference type="Ensembl" id="ENSMLUP00000021364.1"/>
    </source>
</evidence>
<proteinExistence type="predicted"/>
<dbReference type="PANTHER" id="PTHR28671:SF3">
    <property type="entry name" value="COILED-COIL DOMAIN-CONTAINING PROTEIN 169"/>
    <property type="match status" value="1"/>
</dbReference>
<evidence type="ECO:0000256" key="1">
    <source>
        <dbReference type="SAM" id="Coils"/>
    </source>
</evidence>
<dbReference type="GeneTree" id="ENSGT00390000011174"/>
<reference evidence="3" key="3">
    <citation type="submission" date="2025-09" db="UniProtKB">
        <authorList>
            <consortium name="Ensembl"/>
        </authorList>
    </citation>
    <scope>IDENTIFICATION</scope>
</reference>
<sequence length="209" mass="24914">DTMGDNFEGMSIEQLELELLEEIHKKDLVKLSINQLTCKIAEQKANFIKNIEWKMLYETQLEVNYQLREQIVTLKEKLGKLSGDPSDIQGTIEVYMELSMRYLVKLLRKLLQEKRRLENQVKYYSVKAEQEERAYKKVEDECQKYLNSLFQVSHLYKIPRRQHMDEFHRRKEIPVEMGRYNTANQKIGNAKRESAKQSRRSNCLPKLNP</sequence>
<keyword evidence="1" id="KW-0175">Coiled coil</keyword>
<feature type="region of interest" description="Disordered" evidence="2">
    <location>
        <begin position="181"/>
        <end position="209"/>
    </location>
</feature>
<organism evidence="3 4">
    <name type="scientific">Myotis lucifugus</name>
    <name type="common">Little brown bat</name>
    <dbReference type="NCBI Taxonomy" id="59463"/>
    <lineage>
        <taxon>Eukaryota</taxon>
        <taxon>Metazoa</taxon>
        <taxon>Chordata</taxon>
        <taxon>Craniata</taxon>
        <taxon>Vertebrata</taxon>
        <taxon>Euteleostomi</taxon>
        <taxon>Mammalia</taxon>
        <taxon>Eutheria</taxon>
        <taxon>Laurasiatheria</taxon>
        <taxon>Chiroptera</taxon>
        <taxon>Yangochiroptera</taxon>
        <taxon>Vespertilionidae</taxon>
        <taxon>Myotis</taxon>
    </lineage>
</organism>
<feature type="coiled-coil region" evidence="1">
    <location>
        <begin position="100"/>
        <end position="148"/>
    </location>
</feature>
<protein>
    <submittedName>
        <fullName evidence="3">Uncharacterized protein</fullName>
    </submittedName>
</protein>
<dbReference type="HOGENOM" id="CLU_083726_0_0_1"/>
<dbReference type="STRING" id="59463.ENSMLUP00000021364"/>
<reference evidence="3 4" key="1">
    <citation type="journal article" date="2011" name="Nature">
        <title>A high-resolution map of human evolutionary constraint using 29 mammals.</title>
        <authorList>
            <person name="Lindblad-Toh K."/>
            <person name="Garber M."/>
            <person name="Zuk O."/>
            <person name="Lin M.F."/>
            <person name="Parker B.J."/>
            <person name="Washietl S."/>
            <person name="Kheradpour P."/>
            <person name="Ernst J."/>
            <person name="Jordan G."/>
            <person name="Mauceli E."/>
            <person name="Ward L.D."/>
            <person name="Lowe C.B."/>
            <person name="Holloway A.K."/>
            <person name="Clamp M."/>
            <person name="Gnerre S."/>
            <person name="Alfoldi J."/>
            <person name="Beal K."/>
            <person name="Chang J."/>
            <person name="Clawson H."/>
            <person name="Cuff J."/>
            <person name="Di Palma F."/>
            <person name="Fitzgerald S."/>
            <person name="Flicek P."/>
            <person name="Guttman M."/>
            <person name="Hubisz M.J."/>
            <person name="Jaffe D.B."/>
            <person name="Jungreis I."/>
            <person name="Kent W.J."/>
            <person name="Kostka D."/>
            <person name="Lara M."/>
            <person name="Martins A.L."/>
            <person name="Massingham T."/>
            <person name="Moltke I."/>
            <person name="Raney B.J."/>
            <person name="Rasmussen M.D."/>
            <person name="Robinson J."/>
            <person name="Stark A."/>
            <person name="Vilella A.J."/>
            <person name="Wen J."/>
            <person name="Xie X."/>
            <person name="Zody M.C."/>
            <person name="Baldwin J."/>
            <person name="Bloom T."/>
            <person name="Chin C.W."/>
            <person name="Heiman D."/>
            <person name="Nicol R."/>
            <person name="Nusbaum C."/>
            <person name="Young S."/>
            <person name="Wilkinson J."/>
            <person name="Worley K.C."/>
            <person name="Kovar C.L."/>
            <person name="Muzny D.M."/>
            <person name="Gibbs R.A."/>
            <person name="Cree A."/>
            <person name="Dihn H.H."/>
            <person name="Fowler G."/>
            <person name="Jhangiani S."/>
            <person name="Joshi V."/>
            <person name="Lee S."/>
            <person name="Lewis L.R."/>
            <person name="Nazareth L.V."/>
            <person name="Okwuonu G."/>
            <person name="Santibanez J."/>
            <person name="Warren W.C."/>
            <person name="Mardis E.R."/>
            <person name="Weinstock G.M."/>
            <person name="Wilson R.K."/>
            <person name="Delehaunty K."/>
            <person name="Dooling D."/>
            <person name="Fronik C."/>
            <person name="Fulton L."/>
            <person name="Fulton B."/>
            <person name="Graves T."/>
            <person name="Minx P."/>
            <person name="Sodergren E."/>
            <person name="Birney E."/>
            <person name="Margulies E.H."/>
            <person name="Herrero J."/>
            <person name="Green E.D."/>
            <person name="Haussler D."/>
            <person name="Siepel A."/>
            <person name="Goldman N."/>
            <person name="Pollard K.S."/>
            <person name="Pedersen J.S."/>
            <person name="Lander E.S."/>
            <person name="Kellis M."/>
        </authorList>
    </citation>
    <scope>NUCLEOTIDE SEQUENCE [LARGE SCALE GENOMIC DNA]</scope>
</reference>
<gene>
    <name evidence="3" type="primary">CCDC169</name>
</gene>
<accession>G1QCD1</accession>
<dbReference type="EMBL" id="AAPE02002225">
    <property type="status" value="NOT_ANNOTATED_CDS"/>
    <property type="molecule type" value="Genomic_DNA"/>
</dbReference>
<name>G1QCD1_MYOLU</name>
<evidence type="ECO:0000313" key="4">
    <source>
        <dbReference type="Proteomes" id="UP000001074"/>
    </source>
</evidence>
<dbReference type="InterPro" id="IPR028022">
    <property type="entry name" value="DUF4600"/>
</dbReference>
<dbReference type="PANTHER" id="PTHR28671">
    <property type="entry name" value="COILED-COIL DOMAIN-CONTAINING PROTEIN 169"/>
    <property type="match status" value="1"/>
</dbReference>
<evidence type="ECO:0000256" key="2">
    <source>
        <dbReference type="SAM" id="MobiDB-lite"/>
    </source>
</evidence>